<dbReference type="Proteomes" id="UP000694867">
    <property type="component" value="Unplaced"/>
</dbReference>
<dbReference type="AlphaFoldDB" id="A0AAJ6VXG2"/>
<name>A0AAJ6VXG2_9ACAR</name>
<keyword evidence="1" id="KW-1185">Reference proteome</keyword>
<organism evidence="1 2">
    <name type="scientific">Galendromus occidentalis</name>
    <name type="common">western predatory mite</name>
    <dbReference type="NCBI Taxonomy" id="34638"/>
    <lineage>
        <taxon>Eukaryota</taxon>
        <taxon>Metazoa</taxon>
        <taxon>Ecdysozoa</taxon>
        <taxon>Arthropoda</taxon>
        <taxon>Chelicerata</taxon>
        <taxon>Arachnida</taxon>
        <taxon>Acari</taxon>
        <taxon>Parasitiformes</taxon>
        <taxon>Mesostigmata</taxon>
        <taxon>Gamasina</taxon>
        <taxon>Phytoseioidea</taxon>
        <taxon>Phytoseiidae</taxon>
        <taxon>Typhlodrominae</taxon>
        <taxon>Galendromus</taxon>
    </lineage>
</organism>
<accession>A0AAJ6VXG2</accession>
<evidence type="ECO:0000313" key="2">
    <source>
        <dbReference type="RefSeq" id="XP_003742038.1"/>
    </source>
</evidence>
<evidence type="ECO:0000313" key="1">
    <source>
        <dbReference type="Proteomes" id="UP000694867"/>
    </source>
</evidence>
<reference evidence="2" key="1">
    <citation type="submission" date="2025-08" db="UniProtKB">
        <authorList>
            <consortium name="RefSeq"/>
        </authorList>
    </citation>
    <scope>IDENTIFICATION</scope>
</reference>
<dbReference type="KEGG" id="goe:100903740"/>
<protein>
    <submittedName>
        <fullName evidence="2">Uncharacterized protein LOC100903740</fullName>
    </submittedName>
</protein>
<dbReference type="GeneID" id="100903740"/>
<gene>
    <name evidence="2" type="primary">LOC100903740</name>
</gene>
<sequence>MTLNPSAQVFIPSSQTLKLLEETASPAVDSEKCSASKEFSPPQLESLYIDFSEMEDDGELPSSRLQSVSGTIDYTNFDLPFFFHDMMSADSEDFSNYLSDRAEYLLGYAGTSQIHALEIVDTILDTVFNLLRKNGREFKRPLKLAAEMCDMDRTFLQMMLQQMLRLLDYLSNPLMRDLAYSVLFGLMLSELHVGTCVAPPETPMGFAEEVRDLFLALLQDKKSVSAAVFAIEQSETQLKSIWNAQQIECICSILRRISARFASTELHYKCLALQKKLRQQTSYLCLKAHAMPVAQLNEEEARDFEAFLLESRRDFYSCRD</sequence>
<proteinExistence type="predicted"/>
<dbReference type="RefSeq" id="XP_003742038.1">
    <property type="nucleotide sequence ID" value="XM_003741990.2"/>
</dbReference>